<dbReference type="Pfam" id="PF13175">
    <property type="entry name" value="AAA_15"/>
    <property type="match status" value="1"/>
</dbReference>
<evidence type="ECO:0000259" key="1">
    <source>
        <dbReference type="Pfam" id="PF13175"/>
    </source>
</evidence>
<feature type="domain" description="Endonuclease GajA/Old nuclease/RecF-like AAA" evidence="1">
    <location>
        <begin position="1"/>
        <end position="93"/>
    </location>
</feature>
<dbReference type="InterPro" id="IPR051396">
    <property type="entry name" value="Bact_Antivir_Def_Nuclease"/>
</dbReference>
<organism evidence="3 4">
    <name type="scientific">Rhizobium hidalgonense</name>
    <dbReference type="NCBI Taxonomy" id="1538159"/>
    <lineage>
        <taxon>Bacteria</taxon>
        <taxon>Pseudomonadati</taxon>
        <taxon>Pseudomonadota</taxon>
        <taxon>Alphaproteobacteria</taxon>
        <taxon>Hyphomicrobiales</taxon>
        <taxon>Rhizobiaceae</taxon>
        <taxon>Rhizobium/Agrobacterium group</taxon>
        <taxon>Rhizobium</taxon>
    </lineage>
</organism>
<dbReference type="EMBL" id="NWSY01000035">
    <property type="protein sequence ID" value="PDT19786.1"/>
    <property type="molecule type" value="Genomic_DNA"/>
</dbReference>
<evidence type="ECO:0008006" key="5">
    <source>
        <dbReference type="Google" id="ProtNLM"/>
    </source>
</evidence>
<dbReference type="Pfam" id="PF13304">
    <property type="entry name" value="AAA_21"/>
    <property type="match status" value="1"/>
</dbReference>
<evidence type="ECO:0000259" key="2">
    <source>
        <dbReference type="Pfam" id="PF13304"/>
    </source>
</evidence>
<evidence type="ECO:0000313" key="3">
    <source>
        <dbReference type="EMBL" id="PDT19786.1"/>
    </source>
</evidence>
<comment type="caution">
    <text evidence="3">The sequence shown here is derived from an EMBL/GenBank/DDBJ whole genome shotgun (WGS) entry which is preliminary data.</text>
</comment>
<accession>A0ABX4JJK0</accession>
<dbReference type="Proteomes" id="UP000219914">
    <property type="component" value="Unassembled WGS sequence"/>
</dbReference>
<dbReference type="PANTHER" id="PTHR43581:SF4">
    <property type="entry name" value="ATP_GTP PHOSPHATASE"/>
    <property type="match status" value="1"/>
</dbReference>
<dbReference type="Gene3D" id="3.40.50.300">
    <property type="entry name" value="P-loop containing nucleotide triphosphate hydrolases"/>
    <property type="match status" value="2"/>
</dbReference>
<dbReference type="PANTHER" id="PTHR43581">
    <property type="entry name" value="ATP/GTP PHOSPHATASE"/>
    <property type="match status" value="1"/>
</dbReference>
<keyword evidence="4" id="KW-1185">Reference proteome</keyword>
<dbReference type="RefSeq" id="WP_097537250.1">
    <property type="nucleotide sequence ID" value="NZ_LODW01000065.1"/>
</dbReference>
<dbReference type="InterPro" id="IPR041685">
    <property type="entry name" value="AAA_GajA/Old/RecF-like"/>
</dbReference>
<gene>
    <name evidence="3" type="ORF">CO674_31040</name>
</gene>
<reference evidence="3 4" key="1">
    <citation type="submission" date="2017-09" db="EMBL/GenBank/DDBJ databases">
        <title>Comparative genomics of rhizobia isolated from Phaseolus vulgaris in China.</title>
        <authorList>
            <person name="Tong W."/>
        </authorList>
    </citation>
    <scope>NUCLEOTIDE SEQUENCE [LARGE SCALE GENOMIC DNA]</scope>
    <source>
        <strain evidence="3 4">FH14</strain>
    </source>
</reference>
<dbReference type="SUPFAM" id="SSF52540">
    <property type="entry name" value="P-loop containing nucleoside triphosphate hydrolases"/>
    <property type="match status" value="1"/>
</dbReference>
<name>A0ABX4JJK0_9HYPH</name>
<dbReference type="InterPro" id="IPR027417">
    <property type="entry name" value="P-loop_NTPase"/>
</dbReference>
<proteinExistence type="predicted"/>
<feature type="domain" description="ATPase AAA-type core" evidence="2">
    <location>
        <begin position="305"/>
        <end position="382"/>
    </location>
</feature>
<evidence type="ECO:0000313" key="4">
    <source>
        <dbReference type="Proteomes" id="UP000219914"/>
    </source>
</evidence>
<sequence>MKIDQLKVINFRGIKEVELSNLGTMVIVAGQNGSGKSCIFDAVRLLKSVYGGYQQNEWQQWLGEFQIQMTNRASDFASMFNDATRPLSISCGFRLSAEERAYIQTNAHDLLTEATWRMLIPEAYAWGGMRMAPFAAQFRDRESEVKGRVEAAHAALVTELAQPLLHAECTIPVGGVPHIMPSVALEAIFSTFRPRDIGVIDYHGAQRHYGRELVQGVNLNLGSNEQQHSQSALYNYSAKYMNVKAEMATSYIREILSEQAGIPRAAQSTLTNTLKELFETFFPEKTFLGPQPTEDGRLTFPVRTSGGNIHDLDELSAGEKEILYGYLRIRNSAPQHSIILLDEPELHLNPRLIRGLPGFYQKNLGIALDNQIWLVTHSDALLREVVGREGYNVFHMLPCGNVPDGETQLKPLSVNADLDLALIDLVGDLAAYRPSGKVVIFEGGGDSDFDQNITGKLFPELLEHANLVSGSNKARVQALQEVLEKATEKAQLPFKFFAITDRDSDTAINQNERVRSFSWDVYHVENYFIEPRFIAKVLESLGYSNVSSEAQITDDLRECAREGMPELIRHELAEFANTTMVRAINTGTDPKAGNLGMALSQAVERSLQRLQSATADSLSSASLSAKEAELRRKYEEHLASGEWIKSFRGRDILKRYAGKWASGIAYEVFRNLITSQMRDAGHQPLGMKTVIDRIIAD</sequence>
<protein>
    <recommendedName>
        <fullName evidence="5">AAA family ATPase</fullName>
    </recommendedName>
</protein>
<dbReference type="InterPro" id="IPR003959">
    <property type="entry name" value="ATPase_AAA_core"/>
</dbReference>